<evidence type="ECO:0000313" key="2">
    <source>
        <dbReference type="Proteomes" id="UP000233551"/>
    </source>
</evidence>
<protein>
    <submittedName>
        <fullName evidence="1">Uncharacterized protein</fullName>
    </submittedName>
</protein>
<dbReference type="EMBL" id="PGOL01000428">
    <property type="protein sequence ID" value="PKI70799.1"/>
    <property type="molecule type" value="Genomic_DNA"/>
</dbReference>
<comment type="caution">
    <text evidence="1">The sequence shown here is derived from an EMBL/GenBank/DDBJ whole genome shotgun (WGS) entry which is preliminary data.</text>
</comment>
<accession>A0A2I0KQS4</accession>
<dbReference type="AlphaFoldDB" id="A0A2I0KQS4"/>
<proteinExistence type="predicted"/>
<reference evidence="1 2" key="1">
    <citation type="submission" date="2017-11" db="EMBL/GenBank/DDBJ databases">
        <title>De-novo sequencing of pomegranate (Punica granatum L.) genome.</title>
        <authorList>
            <person name="Akparov Z."/>
            <person name="Amiraslanov A."/>
            <person name="Hajiyeva S."/>
            <person name="Abbasov M."/>
            <person name="Kaur K."/>
            <person name="Hamwieh A."/>
            <person name="Solovyev V."/>
            <person name="Salamov A."/>
            <person name="Braich B."/>
            <person name="Kosarev P."/>
            <person name="Mahmoud A."/>
            <person name="Hajiyev E."/>
            <person name="Babayeva S."/>
            <person name="Izzatullayeva V."/>
            <person name="Mammadov A."/>
            <person name="Mammadov A."/>
            <person name="Sharifova S."/>
            <person name="Ojaghi J."/>
            <person name="Eynullazada K."/>
            <person name="Bayramov B."/>
            <person name="Abdulazimova A."/>
            <person name="Shahmuradov I."/>
        </authorList>
    </citation>
    <scope>NUCLEOTIDE SEQUENCE [LARGE SCALE GENOMIC DNA]</scope>
    <source>
        <strain evidence="2">cv. AG2017</strain>
        <tissue evidence="1">Leaf</tissue>
    </source>
</reference>
<dbReference type="Proteomes" id="UP000233551">
    <property type="component" value="Unassembled WGS sequence"/>
</dbReference>
<keyword evidence="2" id="KW-1185">Reference proteome</keyword>
<sequence length="146" mass="16059">MDPRGLQYARVHCPVDCGVLERLLGWFARCRALARRVARCTAVLGRLKWGGCCYENSDSLEADVDAGAVASLLNTEFAVWPLCFSWRCPSAAMRDFVFAGCRVLKDSNSGVERLRIPSDRESESAVVLAICSTCDPGITSKSCEKY</sequence>
<name>A0A2I0KQS4_PUNGR</name>
<organism evidence="1 2">
    <name type="scientific">Punica granatum</name>
    <name type="common">Pomegranate</name>
    <dbReference type="NCBI Taxonomy" id="22663"/>
    <lineage>
        <taxon>Eukaryota</taxon>
        <taxon>Viridiplantae</taxon>
        <taxon>Streptophyta</taxon>
        <taxon>Embryophyta</taxon>
        <taxon>Tracheophyta</taxon>
        <taxon>Spermatophyta</taxon>
        <taxon>Magnoliopsida</taxon>
        <taxon>eudicotyledons</taxon>
        <taxon>Gunneridae</taxon>
        <taxon>Pentapetalae</taxon>
        <taxon>rosids</taxon>
        <taxon>malvids</taxon>
        <taxon>Myrtales</taxon>
        <taxon>Lythraceae</taxon>
        <taxon>Punica</taxon>
    </lineage>
</organism>
<evidence type="ECO:0000313" key="1">
    <source>
        <dbReference type="EMBL" id="PKI70799.1"/>
    </source>
</evidence>
<gene>
    <name evidence="1" type="ORF">CRG98_008794</name>
</gene>